<dbReference type="PANTHER" id="PTHR24408">
    <property type="entry name" value="ZINC FINGER PROTEIN"/>
    <property type="match status" value="1"/>
</dbReference>
<protein>
    <submittedName>
        <fullName evidence="7">Sal-like protein 4</fullName>
    </submittedName>
</protein>
<dbReference type="GO" id="GO:0000981">
    <property type="term" value="F:DNA-binding transcription factor activity, RNA polymerase II-specific"/>
    <property type="evidence" value="ECO:0007669"/>
    <property type="project" value="TreeGrafter"/>
</dbReference>
<dbReference type="PANTHER" id="PTHR24408:SF58">
    <property type="entry name" value="TRANSCRIPTION FACTOR (TFIIIA), PUTATIVE (AFU_ORTHOLOGUE AFUA_1G05150)-RELATED"/>
    <property type="match status" value="1"/>
</dbReference>
<evidence type="ECO:0000259" key="6">
    <source>
        <dbReference type="PROSITE" id="PS50157"/>
    </source>
</evidence>
<feature type="non-terminal residue" evidence="7">
    <location>
        <position position="103"/>
    </location>
</feature>
<dbReference type="SMART" id="SM00355">
    <property type="entry name" value="ZnF_C2H2"/>
    <property type="match status" value="2"/>
</dbReference>
<dbReference type="Gene3D" id="3.30.160.60">
    <property type="entry name" value="Classic Zinc Finger"/>
    <property type="match status" value="2"/>
</dbReference>
<evidence type="ECO:0000256" key="5">
    <source>
        <dbReference type="PROSITE-ProRule" id="PRU00042"/>
    </source>
</evidence>
<dbReference type="STRING" id="407821.A0A087TGC5"/>
<dbReference type="Pfam" id="PF00096">
    <property type="entry name" value="zf-C2H2"/>
    <property type="match status" value="2"/>
</dbReference>
<organism evidence="7 8">
    <name type="scientific">Stegodyphus mimosarum</name>
    <name type="common">African social velvet spider</name>
    <dbReference type="NCBI Taxonomy" id="407821"/>
    <lineage>
        <taxon>Eukaryota</taxon>
        <taxon>Metazoa</taxon>
        <taxon>Ecdysozoa</taxon>
        <taxon>Arthropoda</taxon>
        <taxon>Chelicerata</taxon>
        <taxon>Arachnida</taxon>
        <taxon>Araneae</taxon>
        <taxon>Araneomorphae</taxon>
        <taxon>Entelegynae</taxon>
        <taxon>Eresoidea</taxon>
        <taxon>Eresidae</taxon>
        <taxon>Stegodyphus</taxon>
    </lineage>
</organism>
<dbReference type="OMA" id="WIALFEF"/>
<accession>A0A087TGC5</accession>
<evidence type="ECO:0000256" key="4">
    <source>
        <dbReference type="ARBA" id="ARBA00022833"/>
    </source>
</evidence>
<sequence>MIVSIASEGTWTYIYQLLIEKLLTQDIQVSFVSQPGQQKRGRQHYCTVCPYTTKRKSHMDDHIRKHTGERPFVCSICKKAFSTKSYIAKHKRTQHYKKKKKIY</sequence>
<evidence type="ECO:0000256" key="2">
    <source>
        <dbReference type="ARBA" id="ARBA00022737"/>
    </source>
</evidence>
<keyword evidence="8" id="KW-1185">Reference proteome</keyword>
<dbReference type="OrthoDB" id="6429687at2759"/>
<feature type="domain" description="C2H2-type" evidence="6">
    <location>
        <begin position="44"/>
        <end position="71"/>
    </location>
</feature>
<dbReference type="PROSITE" id="PS00028">
    <property type="entry name" value="ZINC_FINGER_C2H2_1"/>
    <property type="match status" value="1"/>
</dbReference>
<keyword evidence="4" id="KW-0862">Zinc</keyword>
<dbReference type="GO" id="GO:0005634">
    <property type="term" value="C:nucleus"/>
    <property type="evidence" value="ECO:0007669"/>
    <property type="project" value="TreeGrafter"/>
</dbReference>
<dbReference type="FunFam" id="3.30.160.60:FF:000557">
    <property type="entry name" value="zinc finger and SCAN domain-containing protein 29"/>
    <property type="match status" value="1"/>
</dbReference>
<keyword evidence="1" id="KW-0479">Metal-binding</keyword>
<dbReference type="EMBL" id="KK115093">
    <property type="protein sequence ID" value="KFM64164.1"/>
    <property type="molecule type" value="Genomic_DNA"/>
</dbReference>
<evidence type="ECO:0000313" key="7">
    <source>
        <dbReference type="EMBL" id="KFM64164.1"/>
    </source>
</evidence>
<dbReference type="SUPFAM" id="SSF57667">
    <property type="entry name" value="beta-beta-alpha zinc fingers"/>
    <property type="match status" value="1"/>
</dbReference>
<dbReference type="AlphaFoldDB" id="A0A087TGC5"/>
<name>A0A087TGC5_STEMI</name>
<dbReference type="GO" id="GO:0008270">
    <property type="term" value="F:zinc ion binding"/>
    <property type="evidence" value="ECO:0007669"/>
    <property type="project" value="UniProtKB-KW"/>
</dbReference>
<reference evidence="7 8" key="1">
    <citation type="submission" date="2013-11" db="EMBL/GenBank/DDBJ databases">
        <title>Genome sequencing of Stegodyphus mimosarum.</title>
        <authorList>
            <person name="Bechsgaard J."/>
        </authorList>
    </citation>
    <scope>NUCLEOTIDE SEQUENCE [LARGE SCALE GENOMIC DNA]</scope>
</reference>
<dbReference type="InterPro" id="IPR013087">
    <property type="entry name" value="Znf_C2H2_type"/>
</dbReference>
<proteinExistence type="predicted"/>
<evidence type="ECO:0000256" key="3">
    <source>
        <dbReference type="ARBA" id="ARBA00022771"/>
    </source>
</evidence>
<feature type="domain" description="C2H2-type" evidence="6">
    <location>
        <begin position="72"/>
        <end position="100"/>
    </location>
</feature>
<dbReference type="GO" id="GO:0043565">
    <property type="term" value="F:sequence-specific DNA binding"/>
    <property type="evidence" value="ECO:0007669"/>
    <property type="project" value="TreeGrafter"/>
</dbReference>
<gene>
    <name evidence="7" type="ORF">X975_17656</name>
</gene>
<evidence type="ECO:0000256" key="1">
    <source>
        <dbReference type="ARBA" id="ARBA00022723"/>
    </source>
</evidence>
<dbReference type="PROSITE" id="PS50157">
    <property type="entry name" value="ZINC_FINGER_C2H2_2"/>
    <property type="match status" value="2"/>
</dbReference>
<dbReference type="Proteomes" id="UP000054359">
    <property type="component" value="Unassembled WGS sequence"/>
</dbReference>
<keyword evidence="2" id="KW-0677">Repeat</keyword>
<keyword evidence="3 5" id="KW-0863">Zinc-finger</keyword>
<evidence type="ECO:0000313" key="8">
    <source>
        <dbReference type="Proteomes" id="UP000054359"/>
    </source>
</evidence>
<dbReference type="InterPro" id="IPR036236">
    <property type="entry name" value="Znf_C2H2_sf"/>
</dbReference>